<dbReference type="SUPFAM" id="SSF52540">
    <property type="entry name" value="P-loop containing nucleoside triphosphate hydrolases"/>
    <property type="match status" value="1"/>
</dbReference>
<name>A0A0G4HBQ5_9ALVE</name>
<feature type="region of interest" description="Disordered" evidence="1">
    <location>
        <begin position="181"/>
        <end position="219"/>
    </location>
</feature>
<proteinExistence type="predicted"/>
<protein>
    <submittedName>
        <fullName evidence="2">Uncharacterized protein</fullName>
    </submittedName>
</protein>
<dbReference type="EMBL" id="CDMZ01002196">
    <property type="protein sequence ID" value="CEM41240.1"/>
    <property type="molecule type" value="Genomic_DNA"/>
</dbReference>
<reference evidence="2" key="1">
    <citation type="submission" date="2014-11" db="EMBL/GenBank/DDBJ databases">
        <authorList>
            <person name="Otto D Thomas"/>
            <person name="Naeem Raeece"/>
        </authorList>
    </citation>
    <scope>NUCLEOTIDE SEQUENCE</scope>
</reference>
<evidence type="ECO:0000313" key="2">
    <source>
        <dbReference type="EMBL" id="CEM41240.1"/>
    </source>
</evidence>
<dbReference type="VEuPathDB" id="CryptoDB:Cvel_25913"/>
<evidence type="ECO:0000256" key="1">
    <source>
        <dbReference type="SAM" id="MobiDB-lite"/>
    </source>
</evidence>
<organism evidence="2">
    <name type="scientific">Chromera velia CCMP2878</name>
    <dbReference type="NCBI Taxonomy" id="1169474"/>
    <lineage>
        <taxon>Eukaryota</taxon>
        <taxon>Sar</taxon>
        <taxon>Alveolata</taxon>
        <taxon>Colpodellida</taxon>
        <taxon>Chromeraceae</taxon>
        <taxon>Chromera</taxon>
    </lineage>
</organism>
<dbReference type="AlphaFoldDB" id="A0A0G4HBQ5"/>
<dbReference type="InterPro" id="IPR027417">
    <property type="entry name" value="P-loop_NTPase"/>
</dbReference>
<gene>
    <name evidence="2" type="ORF">Cvel_25913</name>
</gene>
<dbReference type="Gene3D" id="3.40.50.300">
    <property type="entry name" value="P-loop containing nucleotide triphosphate hydrolases"/>
    <property type="match status" value="1"/>
</dbReference>
<accession>A0A0G4HBQ5</accession>
<sequence>MADRTKRLKEAIPEVVKALEEQGIRNDKLTSTFTNLRRGINDVKRTPEQLDGVASNRKEVWEFLLVLFDKDPKYGKQILSCAWTLLDSAPWAEAFIEVEDKKRFALWNISAGKVADSNPVDVAVKFLDKGVQPDDIFPQAAARCEFGKDFAKRFDEAPPTVQRSVQTSQFGAMLALSNRKSLAVNQQEPVEEEESPQGGGGGSPPRKSTTAVTEGGDDDDNVVTQAAEAAAALQMERLQKKKEQNKRRASMTGEGDGAAALGARRMESFVVGGAGGAGEFSPVTQRDIVLRLFESAMDALEVARDCLEPMTARLQQNIADTALQRVKLFYQRLNELQTSVLVMGPAGAGKTSVTHALVGFPSLPAISPSALPVEFVHAPDLVLPRLSIHEELLTKLQQWEGALLEKDAAFDDLETPTAAEQHAMAAIANDRQQAKSKGGRVSIFAGAASGHSVSREELRPRLCGVVTGFAQIAATLEYVQRVVYEGRTRGVISSSDLRVLCTHAEWSCKVEMQFESLKGVSEDVTGAGSLRVVDMISPDPAVWENSELVQMFRAQLAKAEGVLLCVDASVPRSGVEFGSMISDFLKNQSASLSKEDVFVIANKIDRLDGFYSADGLQKISDSVRKQQFQIFEASLDDEDNIIPAGASISLLGIYGAERVTKDLSPKVIGDLNGEAWFAALNAFLHGIHWNRVVKSMTLKRWTSHMMDMRTIGQINSGLAEVLLQQPFEKVLPRSIVKCMSMLKDVIEEFLRNLEFLEKGPGAAGAVLDTSLLRKIFVAFSGDLVKKVKDTERDAEVPSADAVHAHADRAMKEMAAQQGHGGHSVRFSEENAGDGIAELKEFLKTMSKDAIQEWGKFYIQFAEDVYEKAIRSQEKWVRSVNHHLKSSGCDAVMQKRALTKLQELHLPRPPALEIPVDKWTQLVEAHCAQVPYSKNKRLFQRTLKTYEVTSVSGREFMTNVLDLWLSCFRAMDLAAFFTKPIRDNLEEMIGTLEDLQHQGANLAALSHAAPDPQGAGRKSVVQVGGEVFDFTFAESLREVLPLIANFDTEDPEKVDAGELEQCEAVTKQVAAAVFAIRKDIVQGRGG</sequence>
<feature type="region of interest" description="Disordered" evidence="1">
    <location>
        <begin position="239"/>
        <end position="259"/>
    </location>
</feature>